<accession>A0AAN8SDU8</accession>
<feature type="transmembrane region" description="Helical" evidence="10">
    <location>
        <begin position="221"/>
        <end position="240"/>
    </location>
</feature>
<dbReference type="SMART" id="SM00382">
    <property type="entry name" value="AAA"/>
    <property type="match status" value="2"/>
</dbReference>
<dbReference type="InterPro" id="IPR027417">
    <property type="entry name" value="P-loop_NTPase"/>
</dbReference>
<dbReference type="GO" id="GO:0005743">
    <property type="term" value="C:mitochondrial inner membrane"/>
    <property type="evidence" value="ECO:0007669"/>
    <property type="project" value="TreeGrafter"/>
</dbReference>
<dbReference type="InterPro" id="IPR003439">
    <property type="entry name" value="ABC_transporter-like_ATP-bd"/>
</dbReference>
<feature type="transmembrane region" description="Helical" evidence="10">
    <location>
        <begin position="43"/>
        <end position="66"/>
    </location>
</feature>
<feature type="transmembrane region" description="Helical" evidence="10">
    <location>
        <begin position="716"/>
        <end position="741"/>
    </location>
</feature>
<keyword evidence="7 10" id="KW-1133">Transmembrane helix</keyword>
<dbReference type="InterPro" id="IPR039421">
    <property type="entry name" value="Type_1_exporter"/>
</dbReference>
<feature type="transmembrane region" description="Helical" evidence="10">
    <location>
        <begin position="336"/>
        <end position="358"/>
    </location>
</feature>
<dbReference type="SUPFAM" id="SSF90123">
    <property type="entry name" value="ABC transporter transmembrane region"/>
    <property type="match status" value="2"/>
</dbReference>
<dbReference type="PROSITE" id="PS50893">
    <property type="entry name" value="ABC_TRANSPORTER_2"/>
    <property type="match status" value="2"/>
</dbReference>
<evidence type="ECO:0000256" key="3">
    <source>
        <dbReference type="ARBA" id="ARBA00022448"/>
    </source>
</evidence>
<keyword evidence="4 10" id="KW-0812">Transmembrane</keyword>
<keyword evidence="6" id="KW-0067">ATP-binding</keyword>
<dbReference type="GO" id="GO:0015421">
    <property type="term" value="F:ABC-type oligopeptide transporter activity"/>
    <property type="evidence" value="ECO:0007669"/>
    <property type="project" value="TreeGrafter"/>
</dbReference>
<feature type="transmembrane region" description="Helical" evidence="10">
    <location>
        <begin position="117"/>
        <end position="141"/>
    </location>
</feature>
<evidence type="ECO:0000256" key="5">
    <source>
        <dbReference type="ARBA" id="ARBA00022741"/>
    </source>
</evidence>
<evidence type="ECO:0000259" key="11">
    <source>
        <dbReference type="PROSITE" id="PS50893"/>
    </source>
</evidence>
<feature type="transmembrane region" description="Helical" evidence="10">
    <location>
        <begin position="761"/>
        <end position="786"/>
    </location>
</feature>
<evidence type="ECO:0000256" key="7">
    <source>
        <dbReference type="ARBA" id="ARBA00022989"/>
    </source>
</evidence>
<comment type="caution">
    <text evidence="13">The sequence shown here is derived from an EMBL/GenBank/DDBJ whole genome shotgun (WGS) entry which is preliminary data.</text>
</comment>
<dbReference type="FunFam" id="3.40.50.300:FF:000302">
    <property type="entry name" value="ATP-binding cassette subfamily B member 5"/>
    <property type="match status" value="1"/>
</dbReference>
<dbReference type="Pfam" id="PF00005">
    <property type="entry name" value="ABC_tran"/>
    <property type="match status" value="2"/>
</dbReference>
<keyword evidence="3" id="KW-0813">Transport</keyword>
<evidence type="ECO:0000256" key="8">
    <source>
        <dbReference type="ARBA" id="ARBA00023136"/>
    </source>
</evidence>
<organism evidence="13 14">
    <name type="scientific">Polyplax serrata</name>
    <name type="common">Common mouse louse</name>
    <dbReference type="NCBI Taxonomy" id="468196"/>
    <lineage>
        <taxon>Eukaryota</taxon>
        <taxon>Metazoa</taxon>
        <taxon>Ecdysozoa</taxon>
        <taxon>Arthropoda</taxon>
        <taxon>Hexapoda</taxon>
        <taxon>Insecta</taxon>
        <taxon>Pterygota</taxon>
        <taxon>Neoptera</taxon>
        <taxon>Paraneoptera</taxon>
        <taxon>Psocodea</taxon>
        <taxon>Troctomorpha</taxon>
        <taxon>Phthiraptera</taxon>
        <taxon>Anoplura</taxon>
        <taxon>Polyplacidae</taxon>
        <taxon>Polyplax</taxon>
    </lineage>
</organism>
<dbReference type="InterPro" id="IPR003593">
    <property type="entry name" value="AAA+_ATPase"/>
</dbReference>
<sequence>MASSSKHLKSESGVQDDQQNKSTVPQPVNYFSLFQYSNASERCCIALAIFLAVLNGGVPPIVSILYGEFCNMLIDRQYPTPGVPSTTTFLLKWFGGGKVLVNASSEERRLALEDDSMAWGLGCATFTLLQFLISTLSVFLLNFTASEQILRIQIRFFKSIVCKDMSWFDTKMDGNFIGTASENMNYLEAGIGGIIGIFVYLILIFAFGVLISLVYGWQLTFAMLSIAPISIGTSSVIAKIQSRLTVKEMMAYTAAGRIAEEVFTSIRTVAAFDGAQKEVQRYAKNLEISKSSGIKRGIASGTSGGVMWLIIYSSYAIAFLYGVRLIQASKENGDEIYTPAVLLIVFYGIFTGLTNVGFASAHVETFTRACGAAASIFNVINTASKINPCSEDGKTKGNCLGEIEFRNIHFEYPSRPGVTILRGLNLKIKSGEIVAIVGGSGSGKSTLLQLIQRLYDPMKGDIFLDGENIQSLKVSWLRQQLGVVGQEPLLFATTIRENILYGFPTATEEDVIESAKKANAHDFIRKEIEGYDTVMGQKGSTLSGGQKQRIAIARALIRNPKILLLDEATSALDAANEKIVQAALDRAAKGRTTLIVTHRLSTIENADRIVVIANGVVAEQGTHKELFAAKGLYYELLQTQSEIKKEKVKTKQVEISSNQMVYDSPTFLPSTPRSRYNTLSTHSTLSEGSQMKPSDTVDQYKKVNLKQILKWNKNEWSFLFMGTVASLTAGAALPVVCVLFGHLFGLLSLTDFNEIIRGTNFYSVILVVVGLVAGCCVFLQMYCFAVSEMGLTTRLRIKAFESILNQDVGWFDEEKNKVGALCLRLTQDASGLQGATGSRVGIIMQAFSTMTIGSETLQNMYWSTRTILSFFFTWKMTLVTLSTIPFVFSGVYIESIFVRGSSNTMNKSLESASKIASEVIGNIKAVACLGKEHYFIEKYSQTLKEGRRSNRKRAWLRGLAFAVGQTAPFFGYSISLWYGGYLVANENLQYKYVIMVSELLIFGAWTLGQCVVLAPSLREAADSAARLQYLFTRKPNVLDGELTNYPNLGKEGAIAYSKVGFKYPTRPETLVLQNFNAIIKSGQSVAIMGPSGSGKSTVIQLLLRYYDPISGRISINNVDIDKYRLSSLRQRLGLVSQEPVLFDRTIEENIAYGDNSRVVPIQEVIEAARAANIHNFIASLPEGYNTRLGIAGTQLSGGQKQRIAIARALVRNPQILLLDEATSALDPQSESVVQEALDNASSGRTTITIAHRLGAVRNADVIYVLDKGSIKESGTHQELMNQKGIYHSMHGAA</sequence>
<feature type="domain" description="ABC transmembrane type-1" evidence="12">
    <location>
        <begin position="46"/>
        <end position="368"/>
    </location>
</feature>
<evidence type="ECO:0000313" key="13">
    <source>
        <dbReference type="EMBL" id="KAK6643220.1"/>
    </source>
</evidence>
<feature type="compositionally biased region" description="Polar residues" evidence="9">
    <location>
        <begin position="12"/>
        <end position="22"/>
    </location>
</feature>
<reference evidence="13 14" key="1">
    <citation type="submission" date="2023-10" db="EMBL/GenBank/DDBJ databases">
        <title>Genomes of two closely related lineages of the louse Polyplax serrata with different host specificities.</title>
        <authorList>
            <person name="Martinu J."/>
            <person name="Tarabai H."/>
            <person name="Stefka J."/>
            <person name="Hypsa V."/>
        </authorList>
    </citation>
    <scope>NUCLEOTIDE SEQUENCE [LARGE SCALE GENOMIC DNA]</scope>
    <source>
        <strain evidence="13">HR10_N</strain>
    </source>
</reference>
<dbReference type="FunFam" id="3.40.50.300:FF:000205">
    <property type="entry name" value="ABC transporter B family member 4"/>
    <property type="match status" value="1"/>
</dbReference>
<dbReference type="GO" id="GO:0016887">
    <property type="term" value="F:ATP hydrolysis activity"/>
    <property type="evidence" value="ECO:0007669"/>
    <property type="project" value="InterPro"/>
</dbReference>
<dbReference type="SUPFAM" id="SSF52540">
    <property type="entry name" value="P-loop containing nucleoside triphosphate hydrolases"/>
    <property type="match status" value="2"/>
</dbReference>
<dbReference type="PROSITE" id="PS00211">
    <property type="entry name" value="ABC_TRANSPORTER_1"/>
    <property type="match status" value="2"/>
</dbReference>
<evidence type="ECO:0000259" key="12">
    <source>
        <dbReference type="PROSITE" id="PS50929"/>
    </source>
</evidence>
<dbReference type="EMBL" id="JAWJWE010000002">
    <property type="protein sequence ID" value="KAK6643220.1"/>
    <property type="molecule type" value="Genomic_DNA"/>
</dbReference>
<dbReference type="GO" id="GO:0005524">
    <property type="term" value="F:ATP binding"/>
    <property type="evidence" value="ECO:0007669"/>
    <property type="project" value="UniProtKB-KW"/>
</dbReference>
<dbReference type="CDD" id="cd03249">
    <property type="entry name" value="ABC_MTABC3_MDL1_MDL2"/>
    <property type="match status" value="2"/>
</dbReference>
<comment type="similarity">
    <text evidence="2">Belongs to the ABC transporter superfamily. ABCB family. Multidrug resistance exporter (TC 3.A.1.201) subfamily.</text>
</comment>
<dbReference type="PANTHER" id="PTHR43394">
    <property type="entry name" value="ATP-DEPENDENT PERMEASE MDL1, MITOCHONDRIAL"/>
    <property type="match status" value="1"/>
</dbReference>
<evidence type="ECO:0000256" key="1">
    <source>
        <dbReference type="ARBA" id="ARBA00004141"/>
    </source>
</evidence>
<feature type="domain" description="ABC transporter" evidence="11">
    <location>
        <begin position="1054"/>
        <end position="1292"/>
    </location>
</feature>
<evidence type="ECO:0000256" key="4">
    <source>
        <dbReference type="ARBA" id="ARBA00022692"/>
    </source>
</evidence>
<keyword evidence="8 10" id="KW-0472">Membrane</keyword>
<feature type="transmembrane region" description="Helical" evidence="10">
    <location>
        <begin position="191"/>
        <end position="215"/>
    </location>
</feature>
<feature type="domain" description="ABC transmembrane type-1" evidence="12">
    <location>
        <begin position="720"/>
        <end position="1019"/>
    </location>
</feature>
<dbReference type="CDD" id="cd18577">
    <property type="entry name" value="ABC_6TM_Pgp_ABCB1_D1_like"/>
    <property type="match status" value="1"/>
</dbReference>
<feature type="region of interest" description="Disordered" evidence="9">
    <location>
        <begin position="1"/>
        <end position="22"/>
    </location>
</feature>
<evidence type="ECO:0000256" key="10">
    <source>
        <dbReference type="SAM" id="Phobius"/>
    </source>
</evidence>
<dbReference type="Pfam" id="PF00664">
    <property type="entry name" value="ABC_membrane"/>
    <property type="match status" value="2"/>
</dbReference>
<evidence type="ECO:0000256" key="2">
    <source>
        <dbReference type="ARBA" id="ARBA00007577"/>
    </source>
</evidence>
<keyword evidence="5" id="KW-0547">Nucleotide-binding</keyword>
<dbReference type="InterPro" id="IPR011527">
    <property type="entry name" value="ABC1_TM_dom"/>
</dbReference>
<dbReference type="Proteomes" id="UP001372834">
    <property type="component" value="Unassembled WGS sequence"/>
</dbReference>
<feature type="transmembrane region" description="Helical" evidence="10">
    <location>
        <begin position="305"/>
        <end position="324"/>
    </location>
</feature>
<dbReference type="GO" id="GO:0090374">
    <property type="term" value="P:oligopeptide export from mitochondrion"/>
    <property type="evidence" value="ECO:0007669"/>
    <property type="project" value="TreeGrafter"/>
</dbReference>
<dbReference type="PANTHER" id="PTHR43394:SF27">
    <property type="entry name" value="ATP-DEPENDENT TRANSLOCASE ABCB1-LIKE"/>
    <property type="match status" value="1"/>
</dbReference>
<dbReference type="Gene3D" id="1.20.1560.10">
    <property type="entry name" value="ABC transporter type 1, transmembrane domain"/>
    <property type="match status" value="1"/>
</dbReference>
<dbReference type="Gene3D" id="3.40.50.300">
    <property type="entry name" value="P-loop containing nucleotide triphosphate hydrolases"/>
    <property type="match status" value="2"/>
</dbReference>
<name>A0AAN8SDU8_POLSC</name>
<evidence type="ECO:0000256" key="9">
    <source>
        <dbReference type="SAM" id="MobiDB-lite"/>
    </source>
</evidence>
<dbReference type="InterPro" id="IPR036640">
    <property type="entry name" value="ABC1_TM_sf"/>
</dbReference>
<feature type="domain" description="ABC transporter" evidence="11">
    <location>
        <begin position="403"/>
        <end position="639"/>
    </location>
</feature>
<proteinExistence type="inferred from homology"/>
<dbReference type="InterPro" id="IPR017871">
    <property type="entry name" value="ABC_transporter-like_CS"/>
</dbReference>
<gene>
    <name evidence="13" type="ORF">RUM43_004724</name>
</gene>
<dbReference type="PROSITE" id="PS50929">
    <property type="entry name" value="ABC_TM1F"/>
    <property type="match status" value="2"/>
</dbReference>
<dbReference type="CDD" id="cd18578">
    <property type="entry name" value="ABC_6TM_Pgp_ABCB1_D2_like"/>
    <property type="match status" value="1"/>
</dbReference>
<evidence type="ECO:0000313" key="14">
    <source>
        <dbReference type="Proteomes" id="UP001372834"/>
    </source>
</evidence>
<protein>
    <submittedName>
        <fullName evidence="13">Uncharacterized protein</fullName>
    </submittedName>
</protein>
<comment type="subcellular location">
    <subcellularLocation>
        <location evidence="1">Membrane</location>
        <topology evidence="1">Multi-pass membrane protein</topology>
    </subcellularLocation>
</comment>
<evidence type="ECO:0000256" key="6">
    <source>
        <dbReference type="ARBA" id="ARBA00022840"/>
    </source>
</evidence>